<organism evidence="5 6">
    <name type="scientific">Paenibacillus tritici</name>
    <dbReference type="NCBI Taxonomy" id="1873425"/>
    <lineage>
        <taxon>Bacteria</taxon>
        <taxon>Bacillati</taxon>
        <taxon>Bacillota</taxon>
        <taxon>Bacilli</taxon>
        <taxon>Bacillales</taxon>
        <taxon>Paenibacillaceae</taxon>
        <taxon>Paenibacillus</taxon>
    </lineage>
</organism>
<dbReference type="SUPFAM" id="SSF54523">
    <property type="entry name" value="Pili subunits"/>
    <property type="match status" value="1"/>
</dbReference>
<evidence type="ECO:0000313" key="5">
    <source>
        <dbReference type="EMBL" id="NQX47223.1"/>
    </source>
</evidence>
<feature type="compositionally biased region" description="Polar residues" evidence="3">
    <location>
        <begin position="135"/>
        <end position="150"/>
    </location>
</feature>
<dbReference type="Pfam" id="PF07963">
    <property type="entry name" value="N_methyl"/>
    <property type="match status" value="1"/>
</dbReference>
<keyword evidence="4" id="KW-0812">Transmembrane</keyword>
<dbReference type="InterPro" id="IPR012902">
    <property type="entry name" value="N_methyl_site"/>
</dbReference>
<dbReference type="PROSITE" id="PS00409">
    <property type="entry name" value="PROKAR_NTER_METHYL"/>
    <property type="match status" value="1"/>
</dbReference>
<reference evidence="5 6" key="1">
    <citation type="submission" date="2020-05" db="EMBL/GenBank/DDBJ databases">
        <title>Paenibacillus glebae, sp. nov., Paenibacillus humi sp. nov., Paenibacillus pedi sp. nov., Paenibacillus terrestris sp. nov. and Paenibacillus terricola sp. nov., isolated from a forest top soil sample.</title>
        <authorList>
            <person name="Qi S."/>
            <person name="Carlier A."/>
            <person name="Cnockaert M."/>
            <person name="Vandamme P."/>
        </authorList>
    </citation>
    <scope>NUCLEOTIDE SEQUENCE [LARGE SCALE GENOMIC DNA]</scope>
    <source>
        <strain evidence="5 6">LMG 29502</strain>
    </source>
</reference>
<gene>
    <name evidence="5" type="ORF">HQN87_17970</name>
</gene>
<dbReference type="InterPro" id="IPR045584">
    <property type="entry name" value="Pilin-like"/>
</dbReference>
<evidence type="ECO:0000256" key="3">
    <source>
        <dbReference type="SAM" id="MobiDB-lite"/>
    </source>
</evidence>
<feature type="transmembrane region" description="Helical" evidence="4">
    <location>
        <begin position="16"/>
        <end position="38"/>
    </location>
</feature>
<keyword evidence="6" id="KW-1185">Reference proteome</keyword>
<dbReference type="EMBL" id="JABMKX010000009">
    <property type="protein sequence ID" value="NQX47223.1"/>
    <property type="molecule type" value="Genomic_DNA"/>
</dbReference>
<keyword evidence="2" id="KW-0178">Competence</keyword>
<comment type="subcellular location">
    <subcellularLocation>
        <location evidence="1">Cell surface</location>
    </subcellularLocation>
</comment>
<protein>
    <submittedName>
        <fullName evidence="5">Type II secretion system protein</fullName>
    </submittedName>
</protein>
<accession>A0ABX2DT64</accession>
<dbReference type="Proteomes" id="UP000711047">
    <property type="component" value="Unassembled WGS sequence"/>
</dbReference>
<evidence type="ECO:0000256" key="4">
    <source>
        <dbReference type="SAM" id="Phobius"/>
    </source>
</evidence>
<feature type="region of interest" description="Disordered" evidence="3">
    <location>
        <begin position="128"/>
        <end position="167"/>
    </location>
</feature>
<evidence type="ECO:0000256" key="2">
    <source>
        <dbReference type="ARBA" id="ARBA00023287"/>
    </source>
</evidence>
<dbReference type="Gene3D" id="3.30.700.10">
    <property type="entry name" value="Glycoprotein, Type 4 Pilin"/>
    <property type="match status" value="1"/>
</dbReference>
<sequence>MKKRLSKEEGQKGFTLIELLAVIVILGIIAVIAIPLIGNIISDAKKDSDVATARQIYDAARLYIAGERDGKFIDTSAVSVTIAEMQGKGYLDTDLSLPSSKTAIKGGVVVFTLKGQLESVALTPKPLGSKDVATVPTTGTNSEAGGSFTASEVLKSSPATPAPTIKP</sequence>
<proteinExistence type="predicted"/>
<comment type="caution">
    <text evidence="5">The sequence shown here is derived from an EMBL/GenBank/DDBJ whole genome shotgun (WGS) entry which is preliminary data.</text>
</comment>
<dbReference type="NCBIfam" id="TIGR02532">
    <property type="entry name" value="IV_pilin_GFxxxE"/>
    <property type="match status" value="1"/>
</dbReference>
<evidence type="ECO:0000313" key="6">
    <source>
        <dbReference type="Proteomes" id="UP000711047"/>
    </source>
</evidence>
<evidence type="ECO:0000256" key="1">
    <source>
        <dbReference type="ARBA" id="ARBA00004241"/>
    </source>
</evidence>
<keyword evidence="4" id="KW-1133">Transmembrane helix</keyword>
<name>A0ABX2DT64_9BACL</name>
<keyword evidence="4" id="KW-0472">Membrane</keyword>